<keyword evidence="1" id="KW-0732">Signal</keyword>
<feature type="chain" id="PRO_5045086642" description="Lipoprotein" evidence="1">
    <location>
        <begin position="20"/>
        <end position="125"/>
    </location>
</feature>
<evidence type="ECO:0000256" key="1">
    <source>
        <dbReference type="SAM" id="SignalP"/>
    </source>
</evidence>
<name>A0ABR5ZJQ2_9GAMM</name>
<protein>
    <recommendedName>
        <fullName evidence="4">Lipoprotein</fullName>
    </recommendedName>
</protein>
<comment type="caution">
    <text evidence="2">The sequence shown here is derived from an EMBL/GenBank/DDBJ whole genome shotgun (WGS) entry which is preliminary data.</text>
</comment>
<evidence type="ECO:0000313" key="3">
    <source>
        <dbReference type="Proteomes" id="UP000530038"/>
    </source>
</evidence>
<feature type="signal peptide" evidence="1">
    <location>
        <begin position="1"/>
        <end position="19"/>
    </location>
</feature>
<dbReference type="EMBL" id="JACERK010000017">
    <property type="protein sequence ID" value="MBA5234749.1"/>
    <property type="molecule type" value="Genomic_DNA"/>
</dbReference>
<proteinExistence type="predicted"/>
<reference evidence="2 3" key="1">
    <citation type="submission" date="2020-07" db="EMBL/GenBank/DDBJ databases">
        <title>Characterization of Pectobacterium aroidearum strains causing soft rot on Amorphophallus konjac.</title>
        <authorList>
            <person name="Xie H."/>
        </authorList>
    </citation>
    <scope>NUCLEOTIDE SEQUENCE [LARGE SCALE GENOMIC DNA]</scope>
    <source>
        <strain evidence="2 3">MY10</strain>
    </source>
</reference>
<evidence type="ECO:0008006" key="4">
    <source>
        <dbReference type="Google" id="ProtNLM"/>
    </source>
</evidence>
<keyword evidence="3" id="KW-1185">Reference proteome</keyword>
<dbReference type="Proteomes" id="UP000530038">
    <property type="component" value="Unassembled WGS sequence"/>
</dbReference>
<evidence type="ECO:0000313" key="2">
    <source>
        <dbReference type="EMBL" id="MBA5234749.1"/>
    </source>
</evidence>
<gene>
    <name evidence="2" type="ORF">H2Y56_21960</name>
</gene>
<accession>A0ABR5ZJQ2</accession>
<dbReference type="PROSITE" id="PS51257">
    <property type="entry name" value="PROKAR_LIPOPROTEIN"/>
    <property type="match status" value="1"/>
</dbReference>
<dbReference type="RefSeq" id="WP_181838328.1">
    <property type="nucleotide sequence ID" value="NZ_JACERK010000017.1"/>
</dbReference>
<organism evidence="2 3">
    <name type="scientific">Pectobacterium aroidearum</name>
    <dbReference type="NCBI Taxonomy" id="1201031"/>
    <lineage>
        <taxon>Bacteria</taxon>
        <taxon>Pseudomonadati</taxon>
        <taxon>Pseudomonadota</taxon>
        <taxon>Gammaproteobacteria</taxon>
        <taxon>Enterobacterales</taxon>
        <taxon>Pectobacteriaceae</taxon>
        <taxon>Pectobacterium</taxon>
    </lineage>
</organism>
<sequence length="125" mass="14292">MKIISAILACLFFLTGCVAPMTKNEVAAASYQQLPSDYQEKIKQYFESRLKDPDSAKYRFSEPRKAFTEATRHFAYVVPVAVNAKNSYGGYTGFKMYYLSYYGSDFKDVTTGVNFEHVKWSDDVK</sequence>